<dbReference type="EMBL" id="NKXS01002090">
    <property type="protein sequence ID" value="PIN15373.1"/>
    <property type="molecule type" value="Genomic_DNA"/>
</dbReference>
<proteinExistence type="predicted"/>
<evidence type="ECO:0000256" key="1">
    <source>
        <dbReference type="SAM" id="MobiDB-lite"/>
    </source>
</evidence>
<feature type="compositionally biased region" description="Polar residues" evidence="1">
    <location>
        <begin position="63"/>
        <end position="72"/>
    </location>
</feature>
<name>A0A2G9HD35_9LAMI</name>
<organism evidence="2 3">
    <name type="scientific">Handroanthus impetiginosus</name>
    <dbReference type="NCBI Taxonomy" id="429701"/>
    <lineage>
        <taxon>Eukaryota</taxon>
        <taxon>Viridiplantae</taxon>
        <taxon>Streptophyta</taxon>
        <taxon>Embryophyta</taxon>
        <taxon>Tracheophyta</taxon>
        <taxon>Spermatophyta</taxon>
        <taxon>Magnoliopsida</taxon>
        <taxon>eudicotyledons</taxon>
        <taxon>Gunneridae</taxon>
        <taxon>Pentapetalae</taxon>
        <taxon>asterids</taxon>
        <taxon>lamiids</taxon>
        <taxon>Lamiales</taxon>
        <taxon>Bignoniaceae</taxon>
        <taxon>Crescentiina</taxon>
        <taxon>Tabebuia alliance</taxon>
        <taxon>Handroanthus</taxon>
    </lineage>
</organism>
<evidence type="ECO:0000313" key="2">
    <source>
        <dbReference type="EMBL" id="PIN15373.1"/>
    </source>
</evidence>
<feature type="region of interest" description="Disordered" evidence="1">
    <location>
        <begin position="26"/>
        <end position="90"/>
    </location>
</feature>
<protein>
    <submittedName>
        <fullName evidence="2">Uncharacterized protein</fullName>
    </submittedName>
</protein>
<evidence type="ECO:0000313" key="3">
    <source>
        <dbReference type="Proteomes" id="UP000231279"/>
    </source>
</evidence>
<dbReference type="Proteomes" id="UP000231279">
    <property type="component" value="Unassembled WGS sequence"/>
</dbReference>
<accession>A0A2G9HD35</accession>
<feature type="region of interest" description="Disordered" evidence="1">
    <location>
        <begin position="1"/>
        <end position="20"/>
    </location>
</feature>
<dbReference type="PANTHER" id="PTHR36405">
    <property type="entry name" value="BNAA10G09140D PROTEIN"/>
    <property type="match status" value="1"/>
</dbReference>
<gene>
    <name evidence="2" type="ORF">CDL12_11993</name>
</gene>
<dbReference type="OrthoDB" id="670923at2759"/>
<sequence length="132" mass="13934">MVQTLEAIRGGGGSIKVGTTGKISALMSRELESTKSASKEPSSSTSSSKNQKGPETIRGPKHQTGSTNQTPMLTADDISIDGTPIRQKPIKKGPGVVEIVDLKCGNPNKTWANPITNRLKKLGFSKLSDTTV</sequence>
<dbReference type="PANTHER" id="PTHR36405:SF1">
    <property type="entry name" value="OS07G0520600 PROTEIN"/>
    <property type="match status" value="1"/>
</dbReference>
<feature type="compositionally biased region" description="Low complexity" evidence="1">
    <location>
        <begin position="34"/>
        <end position="49"/>
    </location>
</feature>
<dbReference type="STRING" id="429701.A0A2G9HD35"/>
<dbReference type="AlphaFoldDB" id="A0A2G9HD35"/>
<comment type="caution">
    <text evidence="2">The sequence shown here is derived from an EMBL/GenBank/DDBJ whole genome shotgun (WGS) entry which is preliminary data.</text>
</comment>
<keyword evidence="3" id="KW-1185">Reference proteome</keyword>
<reference evidence="3" key="1">
    <citation type="journal article" date="2018" name="Gigascience">
        <title>Genome assembly of the Pink Ipe (Handroanthus impetiginosus, Bignoniaceae), a highly valued, ecologically keystone Neotropical timber forest tree.</title>
        <authorList>
            <person name="Silva-Junior O.B."/>
            <person name="Grattapaglia D."/>
            <person name="Novaes E."/>
            <person name="Collevatti R.G."/>
        </authorList>
    </citation>
    <scope>NUCLEOTIDE SEQUENCE [LARGE SCALE GENOMIC DNA]</scope>
    <source>
        <strain evidence="3">cv. UFG-1</strain>
    </source>
</reference>